<gene>
    <name evidence="9" type="ORF">BSTOLATCC_MIC7695</name>
</gene>
<name>A0AAU9IC37_9CILI</name>
<dbReference type="EMBL" id="CAJZBQ010000009">
    <property type="protein sequence ID" value="CAG9312903.1"/>
    <property type="molecule type" value="Genomic_DNA"/>
</dbReference>
<protein>
    <recommendedName>
        <fullName evidence="8">Protein kinase domain-containing protein</fullName>
    </recommendedName>
</protein>
<accession>A0AAU9IC37</accession>
<feature type="domain" description="Protein kinase" evidence="8">
    <location>
        <begin position="4"/>
        <end position="281"/>
    </location>
</feature>
<dbReference type="Gene3D" id="1.10.510.10">
    <property type="entry name" value="Transferase(Phosphotransferase) domain 1"/>
    <property type="match status" value="1"/>
</dbReference>
<dbReference type="InterPro" id="IPR000719">
    <property type="entry name" value="Prot_kinase_dom"/>
</dbReference>
<comment type="similarity">
    <text evidence="7">Belongs to the protein kinase superfamily.</text>
</comment>
<dbReference type="PROSITE" id="PS00107">
    <property type="entry name" value="PROTEIN_KINASE_ATP"/>
    <property type="match status" value="1"/>
</dbReference>
<evidence type="ECO:0000256" key="3">
    <source>
        <dbReference type="ARBA" id="ARBA00022741"/>
    </source>
</evidence>
<keyword evidence="5 6" id="KW-0067">ATP-binding</keyword>
<dbReference type="CDD" id="cd07830">
    <property type="entry name" value="STKc_MAK_like"/>
    <property type="match status" value="1"/>
</dbReference>
<dbReference type="PROSITE" id="PS50011">
    <property type="entry name" value="PROTEIN_KINASE_DOM"/>
    <property type="match status" value="1"/>
</dbReference>
<dbReference type="SUPFAM" id="SSF56112">
    <property type="entry name" value="Protein kinase-like (PK-like)"/>
    <property type="match status" value="1"/>
</dbReference>
<dbReference type="Proteomes" id="UP001162131">
    <property type="component" value="Unassembled WGS sequence"/>
</dbReference>
<reference evidence="9" key="1">
    <citation type="submission" date="2021-09" db="EMBL/GenBank/DDBJ databases">
        <authorList>
            <consortium name="AG Swart"/>
            <person name="Singh M."/>
            <person name="Singh A."/>
            <person name="Seah K."/>
            <person name="Emmerich C."/>
        </authorList>
    </citation>
    <scope>NUCLEOTIDE SEQUENCE</scope>
    <source>
        <strain evidence="9">ATCC30299</strain>
    </source>
</reference>
<dbReference type="PANTHER" id="PTHR24055">
    <property type="entry name" value="MITOGEN-ACTIVATED PROTEIN KINASE"/>
    <property type="match status" value="1"/>
</dbReference>
<evidence type="ECO:0000256" key="5">
    <source>
        <dbReference type="ARBA" id="ARBA00022840"/>
    </source>
</evidence>
<dbReference type="GO" id="GO:0005524">
    <property type="term" value="F:ATP binding"/>
    <property type="evidence" value="ECO:0007669"/>
    <property type="project" value="UniProtKB-UniRule"/>
</dbReference>
<evidence type="ECO:0000256" key="2">
    <source>
        <dbReference type="ARBA" id="ARBA00022679"/>
    </source>
</evidence>
<keyword evidence="2" id="KW-0808">Transferase</keyword>
<dbReference type="AlphaFoldDB" id="A0AAU9IC37"/>
<dbReference type="Gene3D" id="3.30.200.20">
    <property type="entry name" value="Phosphorylase Kinase, domain 1"/>
    <property type="match status" value="1"/>
</dbReference>
<dbReference type="Pfam" id="PF00069">
    <property type="entry name" value="Pkinase"/>
    <property type="match status" value="1"/>
</dbReference>
<organism evidence="9 10">
    <name type="scientific">Blepharisma stoltei</name>
    <dbReference type="NCBI Taxonomy" id="1481888"/>
    <lineage>
        <taxon>Eukaryota</taxon>
        <taxon>Sar</taxon>
        <taxon>Alveolata</taxon>
        <taxon>Ciliophora</taxon>
        <taxon>Postciliodesmatophora</taxon>
        <taxon>Heterotrichea</taxon>
        <taxon>Heterotrichida</taxon>
        <taxon>Blepharismidae</taxon>
        <taxon>Blepharisma</taxon>
    </lineage>
</organism>
<evidence type="ECO:0000313" key="9">
    <source>
        <dbReference type="EMBL" id="CAG9312903.1"/>
    </source>
</evidence>
<evidence type="ECO:0000256" key="1">
    <source>
        <dbReference type="ARBA" id="ARBA00022527"/>
    </source>
</evidence>
<dbReference type="PROSITE" id="PS00108">
    <property type="entry name" value="PROTEIN_KINASE_ST"/>
    <property type="match status" value="1"/>
</dbReference>
<sequence length="373" mass="42208">MERYKIIKTLGDGTFGSVYKAVVKGTNEFVAIKRMKKKFYSWEECLELREIKVLRKLTHPNVVRLKEVIRANDDLHLVFEFCEKDVVHLMTEQGSPCSDMQVRDIIGQILNGLSALHKSGFFHRDMKPDNILVNDGVFKIADYGLAKEIRSQPPYTDYVATRWYRAPEILLHSRRYNWQVDIYAVGCIMAELYMMRPLFPGASEVDQLNRICSVLGTPNDWIEGQRLASQVSYCFPQYIPMPLHELMPNASPDAIHFIQQVLAWDPANRPSADQCLQHPFFTENHRTLNHNASFLDVPKAENSRHHSLSSESQHTLIEGPHTRSGILIGIGEARNPPPSLVTSRAKLGGGLGQFGASLIGKQNGGIGMGRHKF</sequence>
<proteinExistence type="inferred from homology"/>
<dbReference type="SMART" id="SM00220">
    <property type="entry name" value="S_TKc"/>
    <property type="match status" value="1"/>
</dbReference>
<dbReference type="InterPro" id="IPR050117">
    <property type="entry name" value="MAPK"/>
</dbReference>
<dbReference type="FunFam" id="1.10.510.10:FF:000624">
    <property type="entry name" value="Mitogen-activated protein kinase"/>
    <property type="match status" value="1"/>
</dbReference>
<dbReference type="GO" id="GO:0004674">
    <property type="term" value="F:protein serine/threonine kinase activity"/>
    <property type="evidence" value="ECO:0007669"/>
    <property type="project" value="UniProtKB-KW"/>
</dbReference>
<dbReference type="InterPro" id="IPR011009">
    <property type="entry name" value="Kinase-like_dom_sf"/>
</dbReference>
<evidence type="ECO:0000259" key="8">
    <source>
        <dbReference type="PROSITE" id="PS50011"/>
    </source>
</evidence>
<comment type="caution">
    <text evidence="9">The sequence shown here is derived from an EMBL/GenBank/DDBJ whole genome shotgun (WGS) entry which is preliminary data.</text>
</comment>
<evidence type="ECO:0000256" key="6">
    <source>
        <dbReference type="PROSITE-ProRule" id="PRU10141"/>
    </source>
</evidence>
<dbReference type="FunFam" id="3.30.200.20:FF:000545">
    <property type="entry name" value="CMGC family protein kinase"/>
    <property type="match status" value="1"/>
</dbReference>
<evidence type="ECO:0000313" key="10">
    <source>
        <dbReference type="Proteomes" id="UP001162131"/>
    </source>
</evidence>
<dbReference type="InterPro" id="IPR008271">
    <property type="entry name" value="Ser/Thr_kinase_AS"/>
</dbReference>
<dbReference type="InterPro" id="IPR017441">
    <property type="entry name" value="Protein_kinase_ATP_BS"/>
</dbReference>
<keyword evidence="1 7" id="KW-0723">Serine/threonine-protein kinase</keyword>
<evidence type="ECO:0000256" key="4">
    <source>
        <dbReference type="ARBA" id="ARBA00022777"/>
    </source>
</evidence>
<evidence type="ECO:0000256" key="7">
    <source>
        <dbReference type="RuleBase" id="RU000304"/>
    </source>
</evidence>
<keyword evidence="4" id="KW-0418">Kinase</keyword>
<keyword evidence="3 6" id="KW-0547">Nucleotide-binding</keyword>
<feature type="binding site" evidence="6">
    <location>
        <position position="33"/>
    </location>
    <ligand>
        <name>ATP</name>
        <dbReference type="ChEBI" id="CHEBI:30616"/>
    </ligand>
</feature>
<keyword evidence="10" id="KW-1185">Reference proteome</keyword>